<reference evidence="1" key="1">
    <citation type="submission" date="2022-08" db="EMBL/GenBank/DDBJ databases">
        <title>Genome Sequence of Lecanicillium fungicola.</title>
        <authorList>
            <person name="Buettner E."/>
        </authorList>
    </citation>
    <scope>NUCLEOTIDE SEQUENCE</scope>
    <source>
        <strain evidence="1">Babe33</strain>
    </source>
</reference>
<dbReference type="EMBL" id="JANJQO010001269">
    <property type="protein sequence ID" value="KAJ2971795.1"/>
    <property type="molecule type" value="Genomic_DNA"/>
</dbReference>
<evidence type="ECO:0000313" key="2">
    <source>
        <dbReference type="Proteomes" id="UP001143910"/>
    </source>
</evidence>
<comment type="caution">
    <text evidence="1">The sequence shown here is derived from an EMBL/GenBank/DDBJ whole genome shotgun (WGS) entry which is preliminary data.</text>
</comment>
<organism evidence="1 2">
    <name type="scientific">Zarea fungicola</name>
    <dbReference type="NCBI Taxonomy" id="93591"/>
    <lineage>
        <taxon>Eukaryota</taxon>
        <taxon>Fungi</taxon>
        <taxon>Dikarya</taxon>
        <taxon>Ascomycota</taxon>
        <taxon>Pezizomycotina</taxon>
        <taxon>Sordariomycetes</taxon>
        <taxon>Hypocreomycetidae</taxon>
        <taxon>Hypocreales</taxon>
        <taxon>Cordycipitaceae</taxon>
        <taxon>Zarea</taxon>
    </lineage>
</organism>
<gene>
    <name evidence="1" type="ORF">NQ176_g7522</name>
</gene>
<evidence type="ECO:0000313" key="1">
    <source>
        <dbReference type="EMBL" id="KAJ2971795.1"/>
    </source>
</evidence>
<dbReference type="Proteomes" id="UP001143910">
    <property type="component" value="Unassembled WGS sequence"/>
</dbReference>
<proteinExistence type="predicted"/>
<name>A0ACC1MXQ5_9HYPO</name>
<protein>
    <submittedName>
        <fullName evidence="1">Uncharacterized protein</fullName>
    </submittedName>
</protein>
<sequence length="464" mass="51438">MVLQANGSTQTEAMSFFQHICLHNLSQYQPGDSWQQTLMFFAQTVPPVRHAAIALSLMHRACLYRESRRNLHQPPPTHDEFSETAALLHYNRAIQLVLSQETRDGSNTEAKAVTLLVCHLFTCFDHLAGNSARAILHLRGGVELTRTINRTALDSDAGINDARPAGIDTLIGQVTRQIRRLDLQAATFLLHWTPVDLQETFVPQLPSLCSGGFMSLDHAADHLQQLIAGAIMLRNASQKLHPASRVMPSSSSTLKESITGNLGKWSTLFENLLSRRGSTYQADTKARRLISLLRLQHGISWIMVNSLGPGKEMEFDGLLPCFQECILLADQVASEHDGPLQSNFTPELGVVPALYVIGSKCRHPVVRRQALRILRRQTVREALWHSAVAARIVERVIEIEESGSGQGAAVYSMEQVPLCRRVEDLTFFQCQRSPATAKLNIQYTLCGQDGAHTESLVEKEAANG</sequence>
<accession>A0ACC1MXQ5</accession>
<keyword evidence="2" id="KW-1185">Reference proteome</keyword>